<name>A0A649VIK5_9CAUD</name>
<evidence type="ECO:0008006" key="3">
    <source>
        <dbReference type="Google" id="ProtNLM"/>
    </source>
</evidence>
<dbReference type="Proteomes" id="UP000426952">
    <property type="component" value="Segment"/>
</dbReference>
<dbReference type="GeneID" id="77939256"/>
<reference evidence="1 2" key="1">
    <citation type="submission" date="2019-10" db="EMBL/GenBank/DDBJ databases">
        <authorList>
            <person name="Johnson B.J."/>
            <person name="Garlena R.A."/>
            <person name="Russell D.A."/>
            <person name="Pope W.H."/>
            <person name="Jacobs-Sera D."/>
            <person name="Hatfull G.F."/>
        </authorList>
    </citation>
    <scope>NUCLEOTIDE SEQUENCE [LARGE SCALE GENOMIC DNA]</scope>
</reference>
<evidence type="ECO:0000313" key="1">
    <source>
        <dbReference type="EMBL" id="QGJ92138.1"/>
    </source>
</evidence>
<dbReference type="KEGG" id="vg:77939256"/>
<accession>A0A649VIK5</accession>
<proteinExistence type="predicted"/>
<dbReference type="RefSeq" id="YP_010663236.1">
    <property type="nucleotide sequence ID" value="NC_070894.1"/>
</dbReference>
<gene>
    <name evidence="1" type="primary">29</name>
    <name evidence="1" type="ORF">PBI_LAUER_29</name>
</gene>
<sequence length="615" mass="63953">MIGAAVRRARRSRGGGGPRFLTAAGAAGNNSVATASITVDQNCVLVIGAAYNGTFDNYGIGAVTVNGSPAILVGSSLISDRNNYLYIASVPAGTHSVVLPLGGYRTLVVAAYAGVDTSVKFPGAFCPAGYAYYGGSPLSVSPYGAGEKAVSVIETPDVLTATAWGTGATARIVQQSAAVTNYSLALVESDTPPIVMAPPSINAWSAGTIWLDPTYGARQKAVQPANVGDPAGNKVKIPFMSDSAHPSATADHDIVVQGSGTRNIVLSANGGGGIFANVRLTLERNGVAVGSLDIADQSNARTKILSEVELTHGDRLALYAERIAYSSIGGDTRNALIDIQPYSFLRQQINKDVFQSFGSSSNVVATMTSDATYPATVVNNGIEVAGTTSQATIHAFIKGGRNNISGNAIFDLHLNGVAVDSYTLTPVQQMANNSTSPAQRPIRLQWTGSIAAGDDIQLIGRRTVSTSGMWHPGTHVYIEPGNTTYTMQAMYKNTSGYSLSTTQSTVTGWVADSTKYTGSSVNASHQLVTTLVGTGGVRAHIACDSGAAVSDFRLMMNGTEIGSVTIPASDQSGYWIDVPNITFDGSDLIWLTASRPGSSRNVVANLSVIEAYVNN</sequence>
<evidence type="ECO:0000313" key="2">
    <source>
        <dbReference type="Proteomes" id="UP000426952"/>
    </source>
</evidence>
<organism evidence="1 2">
    <name type="scientific">Gordonia phage Lauer</name>
    <dbReference type="NCBI Taxonomy" id="2656538"/>
    <lineage>
        <taxon>Viruses</taxon>
        <taxon>Duplodnaviria</taxon>
        <taxon>Heunggongvirae</taxon>
        <taxon>Uroviricota</taxon>
        <taxon>Caudoviricetes</taxon>
        <taxon>Ponsvirus</taxon>
        <taxon>Ponsvirus lauer</taxon>
    </lineage>
</organism>
<protein>
    <recommendedName>
        <fullName evidence="3">Minor tail protein</fullName>
    </recommendedName>
</protein>
<keyword evidence="2" id="KW-1185">Reference proteome</keyword>
<dbReference type="EMBL" id="MN586015">
    <property type="protein sequence ID" value="QGJ92138.1"/>
    <property type="molecule type" value="Genomic_DNA"/>
</dbReference>